<feature type="region of interest" description="Disordered" evidence="1">
    <location>
        <begin position="862"/>
        <end position="883"/>
    </location>
</feature>
<dbReference type="GO" id="GO:0051726">
    <property type="term" value="P:regulation of cell cycle"/>
    <property type="evidence" value="ECO:0007669"/>
    <property type="project" value="InterPro"/>
</dbReference>
<dbReference type="PANTHER" id="PTHR22896:SF0">
    <property type="entry name" value="CYCLIN N-TERMINAL DOMAIN-CONTAINING PROTEIN"/>
    <property type="match status" value="1"/>
</dbReference>
<dbReference type="Gene3D" id="1.10.472.10">
    <property type="entry name" value="Cyclin-like"/>
    <property type="match status" value="1"/>
</dbReference>
<feature type="compositionally biased region" description="Basic and acidic residues" evidence="1">
    <location>
        <begin position="1"/>
        <end position="13"/>
    </location>
</feature>
<evidence type="ECO:0000313" key="3">
    <source>
        <dbReference type="Proteomes" id="UP000664859"/>
    </source>
</evidence>
<evidence type="ECO:0000313" key="2">
    <source>
        <dbReference type="EMBL" id="KAG5178671.1"/>
    </source>
</evidence>
<name>A0A835YPH7_9STRA</name>
<organism evidence="2 3">
    <name type="scientific">Tribonema minus</name>
    <dbReference type="NCBI Taxonomy" id="303371"/>
    <lineage>
        <taxon>Eukaryota</taxon>
        <taxon>Sar</taxon>
        <taxon>Stramenopiles</taxon>
        <taxon>Ochrophyta</taxon>
        <taxon>PX clade</taxon>
        <taxon>Xanthophyceae</taxon>
        <taxon>Tribonematales</taxon>
        <taxon>Tribonemataceae</taxon>
        <taxon>Tribonema</taxon>
    </lineage>
</organism>
<keyword evidence="3" id="KW-1185">Reference proteome</keyword>
<dbReference type="PANTHER" id="PTHR22896">
    <property type="entry name" value="CDK5 AND ABL1 ENZYME SUBSTRATE 1"/>
    <property type="match status" value="1"/>
</dbReference>
<dbReference type="OrthoDB" id="5353095at2759"/>
<feature type="region of interest" description="Disordered" evidence="1">
    <location>
        <begin position="564"/>
        <end position="584"/>
    </location>
</feature>
<reference evidence="2" key="1">
    <citation type="submission" date="2021-02" db="EMBL/GenBank/DDBJ databases">
        <title>First Annotated Genome of the Yellow-green Alga Tribonema minus.</title>
        <authorList>
            <person name="Mahan K.M."/>
        </authorList>
    </citation>
    <scope>NUCLEOTIDE SEQUENCE</scope>
    <source>
        <strain evidence="2">UTEX B ZZ1240</strain>
    </source>
</reference>
<dbReference type="InterPro" id="IPR036915">
    <property type="entry name" value="Cyclin-like_sf"/>
</dbReference>
<gene>
    <name evidence="2" type="ORF">JKP88DRAFT_261391</name>
</gene>
<dbReference type="SUPFAM" id="SSF47954">
    <property type="entry name" value="Cyclin-like"/>
    <property type="match status" value="2"/>
</dbReference>
<comment type="caution">
    <text evidence="2">The sequence shown here is derived from an EMBL/GenBank/DDBJ whole genome shotgun (WGS) entry which is preliminary data.</text>
</comment>
<evidence type="ECO:0000256" key="1">
    <source>
        <dbReference type="SAM" id="MobiDB-lite"/>
    </source>
</evidence>
<dbReference type="EMBL" id="JAFCMP010000514">
    <property type="protein sequence ID" value="KAG5178671.1"/>
    <property type="molecule type" value="Genomic_DNA"/>
</dbReference>
<dbReference type="Proteomes" id="UP000664859">
    <property type="component" value="Unassembled WGS sequence"/>
</dbReference>
<dbReference type="InterPro" id="IPR012388">
    <property type="entry name" value="CABLES1/2"/>
</dbReference>
<sequence>MDDARSQKEKDEEVLAYLSGGNTESEAVTPPFYEANESVFNRSLSTDNLSRDDLIWERPRDSLARSGRLPSNKPDDDAAFAATAPLPRPLSTRAAAAALFDERLASSDDDAGAALTTADAVGDVRADAAAAAAAAPPQQQAPAAAAAEPSNFERSTPPQFKGVDSGPEVQSSCAAPQRGCAARCGSISPHAELRSAAQRRLPAQRLVAIRSKHSCHCGRGSRRMLVAENPSNLRSPPLRQISTLAPHQLPAAPPPLPPRAPAQPPAGGAAAADAAAAAAAAAAAPEAAARSMAYGSVPAKRRRIYPVGRGQARQRWATREIAALAFLSSIPMRQEAKIIEHGTRAAQHSPGSAGRGAPLSDADGGATGTGIGTGDGEEDGATGHARVREPADEDEASLSDADEAGEAEGKSKGQRGGSSPGPGRRLGGPEATHVRVPRAFRHGLLQLPGQDAAEVRQWERSLANQGLLDGRLFFSGTKGYPLAVCSVIRYEPKEEELRRRWHKLVDERGAEAFRVPRRDWRGFSYGYLLSAARPEKFKEPNHMRSRVQEQEAPQHQTLLHLEGSAHVPDDEPRRPGRPGTEQEAPQHQLLRHLEGGAHVPDYEPGVLDDPALSVGRHKQLLTGDEHTGPVICSVLQYVKPKDLKEDLNRQFRDRHPDLPPSLTLSKIRSIKRQALAGCHRIGVEATLLQVASVALACVYFERLCLMALVTKANRRLAMAACLLLAYKSWVMALVTKANRRLAMAACVLVAYKKDYAFQFKMREQFNEPLSISGYNSKLPGLWSFIDSEWQVSKKQVLEAEFGVLVQLGFCLHEDPRHVSYHFTRLLKMVETNAREYLGESMLGMHQRAVAMFSDDGEDGVDGLFGGGGGGGGGDGSQERGPKDRAATMATDTMHGLQHHECGARLRAMRCMRASEFAHSGCGHHGDAAQASGVPRRGLRVNSAALSTGRHTRSARSSAMDCGGGLHVAPADSVQAWRGTSALRR</sequence>
<feature type="compositionally biased region" description="Pro residues" evidence="1">
    <location>
        <begin position="251"/>
        <end position="264"/>
    </location>
</feature>
<feature type="region of interest" description="Disordered" evidence="1">
    <location>
        <begin position="60"/>
        <end position="87"/>
    </location>
</feature>
<feature type="compositionally biased region" description="Acidic residues" evidence="1">
    <location>
        <begin position="391"/>
        <end position="406"/>
    </location>
</feature>
<protein>
    <recommendedName>
        <fullName evidence="4">Cyclin N-terminal domain-containing protein</fullName>
    </recommendedName>
</protein>
<feature type="region of interest" description="Disordered" evidence="1">
    <location>
        <begin position="247"/>
        <end position="269"/>
    </location>
</feature>
<feature type="compositionally biased region" description="Gly residues" evidence="1">
    <location>
        <begin position="862"/>
        <end position="875"/>
    </location>
</feature>
<feature type="compositionally biased region" description="Low complexity" evidence="1">
    <location>
        <begin position="131"/>
        <end position="147"/>
    </location>
</feature>
<proteinExistence type="predicted"/>
<feature type="region of interest" description="Disordered" evidence="1">
    <location>
        <begin position="1"/>
        <end position="29"/>
    </location>
</feature>
<dbReference type="AlphaFoldDB" id="A0A835YPH7"/>
<feature type="compositionally biased region" description="Gly residues" evidence="1">
    <location>
        <begin position="365"/>
        <end position="374"/>
    </location>
</feature>
<evidence type="ECO:0008006" key="4">
    <source>
        <dbReference type="Google" id="ProtNLM"/>
    </source>
</evidence>
<feature type="region of interest" description="Disordered" evidence="1">
    <location>
        <begin position="131"/>
        <end position="172"/>
    </location>
</feature>
<feature type="region of interest" description="Disordered" evidence="1">
    <location>
        <begin position="342"/>
        <end position="430"/>
    </location>
</feature>
<feature type="compositionally biased region" description="Gly residues" evidence="1">
    <location>
        <begin position="414"/>
        <end position="426"/>
    </location>
</feature>
<accession>A0A835YPH7</accession>